<dbReference type="InterPro" id="IPR043128">
    <property type="entry name" value="Rev_trsase/Diguanyl_cyclase"/>
</dbReference>
<dbReference type="PANTHER" id="PTHR47027">
    <property type="entry name" value="REVERSE TRANSCRIPTASE DOMAIN-CONTAINING PROTEIN"/>
    <property type="match status" value="1"/>
</dbReference>
<evidence type="ECO:0000313" key="2">
    <source>
        <dbReference type="EMBL" id="JAC16791.1"/>
    </source>
</evidence>
<dbReference type="CDD" id="cd01650">
    <property type="entry name" value="RT_nLTR_like"/>
    <property type="match status" value="1"/>
</dbReference>
<dbReference type="Pfam" id="PF00078">
    <property type="entry name" value="RVT_1"/>
    <property type="match status" value="1"/>
</dbReference>
<dbReference type="InterPro" id="IPR043502">
    <property type="entry name" value="DNA/RNA_pol_sf"/>
</dbReference>
<dbReference type="InterPro" id="IPR000477">
    <property type="entry name" value="RT_dom"/>
</dbReference>
<proteinExistence type="evidence at transcript level"/>
<dbReference type="EMBL" id="GBBI01001921">
    <property type="protein sequence ID" value="JAC16791.1"/>
    <property type="molecule type" value="mRNA"/>
</dbReference>
<organism evidence="2">
    <name type="scientific">Triatoma infestans</name>
    <name type="common">Assassin bug</name>
    <dbReference type="NCBI Taxonomy" id="30076"/>
    <lineage>
        <taxon>Eukaryota</taxon>
        <taxon>Metazoa</taxon>
        <taxon>Ecdysozoa</taxon>
        <taxon>Arthropoda</taxon>
        <taxon>Hexapoda</taxon>
        <taxon>Insecta</taxon>
        <taxon>Pterygota</taxon>
        <taxon>Neoptera</taxon>
        <taxon>Paraneoptera</taxon>
        <taxon>Hemiptera</taxon>
        <taxon>Heteroptera</taxon>
        <taxon>Panheteroptera</taxon>
        <taxon>Cimicomorpha</taxon>
        <taxon>Reduviidae</taxon>
        <taxon>Triatominae</taxon>
        <taxon>Triatoma</taxon>
    </lineage>
</organism>
<dbReference type="PANTHER" id="PTHR47027:SF30">
    <property type="entry name" value="THAP-TYPE DOMAIN-CONTAINING PROTEIN"/>
    <property type="match status" value="1"/>
</dbReference>
<feature type="domain" description="Reverse transcriptase" evidence="1">
    <location>
        <begin position="25"/>
        <end position="302"/>
    </location>
</feature>
<reference evidence="2" key="1">
    <citation type="journal article" date="2014" name="PLoS Negl. Trop. Dis.">
        <title>An updated insight into the Sialotranscriptome of Triatoma infestans: developmental stage and geographic variations.</title>
        <authorList>
            <person name="Schwarz A."/>
            <person name="Medrano-Mercado N."/>
            <person name="Schaub G.A."/>
            <person name="Struchiner C.J."/>
            <person name="Bargues M.D."/>
            <person name="Levy M.Z."/>
            <person name="Ribeiro J.M."/>
        </authorList>
    </citation>
    <scope>NUCLEOTIDE SEQUENCE</scope>
    <source>
        <strain evidence="2">Chile</strain>
        <tissue evidence="2">Salivary glands</tissue>
    </source>
</reference>
<sequence>DNVPNECLKCLNKDWLRALLNILNSVWRNESVPQKWAQIKLKLIHKKGSLTDPNNYRGISILNGITKIFTGILYNRLLIWVEERKIIPNEQMGFRKGMGCRDCVFSLASAINLQLRHKRAKVFGIFVDFARAFDSVNHELLWKKLYSLGIGGKFLRVLINLYGAANFIISEGNNFSDSIPVTEGVLQGDILSPLLFSVFIYEIADHFAINNAPGISLTPNKELVCLLYADDLVVLSSSWLDAQRKLNLLFDYCEKNCLKVNTDKTFIVPFRKGGKLGKINQFVYCNKTITVVNKFTYLGVPLSSSGKFREASKHFVSKCASGKSAVLKILRNCKSDTWDTKCKLFDSLAESLLLYASEVWGPGYTDLLERGQLSFFKSLLHLPFNTPSSYVRSGTGRIHVKFRIFKRMIGWWNKLLLMTNEQIPKLCYNKLFQFIDNKNIPYNWCAFMSQYLAMIGAQDVWDNQDPESISRNYNRLLETFKNSLISNDIEAVTDSSFNVYYRNISALGKMEPYFGFTVHMNELRIVSQLRLASKKTPSLFLNGKKYLFSSSDPCQLCKSGEIDTLDHFLIYCPTLETFREKYLACYLLHQNTIVNLLAIDSEMKLNNIFMFVSNCLKLRRIINE</sequence>
<feature type="non-terminal residue" evidence="2">
    <location>
        <position position="1"/>
    </location>
</feature>
<keyword evidence="2" id="KW-0540">Nuclease</keyword>
<keyword evidence="2" id="KW-0378">Hydrolase</keyword>
<dbReference type="AlphaFoldDB" id="A0A023F5C3"/>
<dbReference type="SUPFAM" id="SSF56672">
    <property type="entry name" value="DNA/RNA polymerases"/>
    <property type="match status" value="1"/>
</dbReference>
<keyword evidence="2" id="KW-0808">Transferase</keyword>
<keyword evidence="2" id="KW-0548">Nucleotidyltransferase</keyword>
<dbReference type="GO" id="GO:0004519">
    <property type="term" value="F:endonuclease activity"/>
    <property type="evidence" value="ECO:0007669"/>
    <property type="project" value="UniProtKB-KW"/>
</dbReference>
<dbReference type="Gene3D" id="3.30.70.270">
    <property type="match status" value="1"/>
</dbReference>
<keyword evidence="2" id="KW-0255">Endonuclease</keyword>
<dbReference type="GO" id="GO:0003964">
    <property type="term" value="F:RNA-directed DNA polymerase activity"/>
    <property type="evidence" value="ECO:0007669"/>
    <property type="project" value="UniProtKB-KW"/>
</dbReference>
<protein>
    <submittedName>
        <fullName evidence="2">Putative endonuclease-reverse transcriptase</fullName>
    </submittedName>
</protein>
<name>A0A023F5C3_TRIIF</name>
<keyword evidence="2" id="KW-0695">RNA-directed DNA polymerase</keyword>
<accession>A0A023F5C3</accession>
<dbReference type="PROSITE" id="PS50878">
    <property type="entry name" value="RT_POL"/>
    <property type="match status" value="1"/>
</dbReference>
<evidence type="ECO:0000259" key="1">
    <source>
        <dbReference type="PROSITE" id="PS50878"/>
    </source>
</evidence>